<dbReference type="Gene3D" id="1.10.10.1320">
    <property type="entry name" value="Anti-sigma factor, zinc-finger domain"/>
    <property type="match status" value="1"/>
</dbReference>
<dbReference type="InterPro" id="IPR041916">
    <property type="entry name" value="Anti_sigma_zinc_sf"/>
</dbReference>
<protein>
    <submittedName>
        <fullName evidence="4">Zf-HC2 domain-containing protein</fullName>
    </submittedName>
</protein>
<gene>
    <name evidence="4" type="ORF">E0H73_30340</name>
</gene>
<keyword evidence="3" id="KW-1133">Transmembrane helix</keyword>
<keyword evidence="3" id="KW-0472">Membrane</keyword>
<organism evidence="4 5">
    <name type="scientific">Kribbella pittospori</name>
    <dbReference type="NCBI Taxonomy" id="722689"/>
    <lineage>
        <taxon>Bacteria</taxon>
        <taxon>Bacillati</taxon>
        <taxon>Actinomycetota</taxon>
        <taxon>Actinomycetes</taxon>
        <taxon>Propionibacteriales</taxon>
        <taxon>Kribbellaceae</taxon>
        <taxon>Kribbella</taxon>
    </lineage>
</organism>
<keyword evidence="2" id="KW-0804">Transcription</keyword>
<dbReference type="AlphaFoldDB" id="A0A4R0KEX1"/>
<keyword evidence="3" id="KW-0812">Transmembrane</keyword>
<keyword evidence="1" id="KW-0805">Transcription regulation</keyword>
<dbReference type="Proteomes" id="UP000291144">
    <property type="component" value="Unassembled WGS sequence"/>
</dbReference>
<evidence type="ECO:0000313" key="4">
    <source>
        <dbReference type="EMBL" id="TCC57664.1"/>
    </source>
</evidence>
<sequence>MTWHLGPELLDRYSDGDLDLARQSAVETHLLACADCRDLTSAKAPQDLLTDIWQGVQIATARPRMPWPLRLLRKLGLAETDAVILRASSSLYRPWLLSLVGAFVIGVGGTMMPATEQRALYLLFAPLLPAITVAAAYDATDPIRELTAATPFSKLRIALLRTATVVAVALPVVLLAGLALPFVGADAFAWLLPSLTLTLLALTLLTWWTASVTAWVVAVLWLTVVGILRSADQLSAVDTPFAQLAFAVAALLALAALAIRLTTHHAPGGYA</sequence>
<reference evidence="4 5" key="1">
    <citation type="submission" date="2019-02" db="EMBL/GenBank/DDBJ databases">
        <title>Kribbella capetownensis sp. nov. and Kribbella speibonae sp. nov., isolated from soil.</title>
        <authorList>
            <person name="Curtis S.M."/>
            <person name="Norton I."/>
            <person name="Everest G.J."/>
            <person name="Meyers P.R."/>
        </authorList>
    </citation>
    <scope>NUCLEOTIDE SEQUENCE [LARGE SCALE GENOMIC DNA]</scope>
    <source>
        <strain evidence="4 5">NRRL B-24813</strain>
    </source>
</reference>
<evidence type="ECO:0000313" key="5">
    <source>
        <dbReference type="Proteomes" id="UP000291144"/>
    </source>
</evidence>
<evidence type="ECO:0000256" key="3">
    <source>
        <dbReference type="SAM" id="Phobius"/>
    </source>
</evidence>
<accession>A0A4R0KEX1</accession>
<comment type="caution">
    <text evidence="4">The sequence shown here is derived from an EMBL/GenBank/DDBJ whole genome shotgun (WGS) entry which is preliminary data.</text>
</comment>
<feature type="transmembrane region" description="Helical" evidence="3">
    <location>
        <begin position="119"/>
        <end position="137"/>
    </location>
</feature>
<evidence type="ECO:0000256" key="1">
    <source>
        <dbReference type="ARBA" id="ARBA00023015"/>
    </source>
</evidence>
<dbReference type="RefSeq" id="WP_131362013.1">
    <property type="nucleotide sequence ID" value="NZ_SJKB01000010.1"/>
</dbReference>
<feature type="transmembrane region" description="Helical" evidence="3">
    <location>
        <begin position="241"/>
        <end position="259"/>
    </location>
</feature>
<feature type="transmembrane region" description="Helical" evidence="3">
    <location>
        <begin position="158"/>
        <end position="181"/>
    </location>
</feature>
<dbReference type="EMBL" id="SJKB01000010">
    <property type="protein sequence ID" value="TCC57664.1"/>
    <property type="molecule type" value="Genomic_DNA"/>
</dbReference>
<feature type="transmembrane region" description="Helical" evidence="3">
    <location>
        <begin position="95"/>
        <end position="113"/>
    </location>
</feature>
<keyword evidence="5" id="KW-1185">Reference proteome</keyword>
<dbReference type="OrthoDB" id="3822520at2"/>
<feature type="transmembrane region" description="Helical" evidence="3">
    <location>
        <begin position="212"/>
        <end position="229"/>
    </location>
</feature>
<name>A0A4R0KEX1_9ACTN</name>
<evidence type="ECO:0000256" key="2">
    <source>
        <dbReference type="ARBA" id="ARBA00023163"/>
    </source>
</evidence>
<proteinExistence type="predicted"/>